<feature type="transmembrane region" description="Helical" evidence="4">
    <location>
        <begin position="112"/>
        <end position="129"/>
    </location>
</feature>
<dbReference type="PANTHER" id="PTHR43129:SF1">
    <property type="entry name" value="FOSMIDOMYCIN RESISTANCE PROTEIN"/>
    <property type="match status" value="1"/>
</dbReference>
<dbReference type="STRING" id="288992.SAMN04488522_104468"/>
<dbReference type="PROSITE" id="PS50850">
    <property type="entry name" value="MFS"/>
    <property type="match status" value="1"/>
</dbReference>
<dbReference type="PANTHER" id="PTHR43129">
    <property type="entry name" value="FOSMIDOMYCIN RESISTANCE PROTEIN"/>
    <property type="match status" value="1"/>
</dbReference>
<name>A0A1M5H2L0_9SPHI</name>
<evidence type="ECO:0000256" key="3">
    <source>
        <dbReference type="ARBA" id="ARBA00023136"/>
    </source>
</evidence>
<keyword evidence="7" id="KW-1185">Reference proteome</keyword>
<feature type="transmembrane region" description="Helical" evidence="4">
    <location>
        <begin position="249"/>
        <end position="279"/>
    </location>
</feature>
<keyword evidence="3 4" id="KW-0472">Membrane</keyword>
<sequence>MFVFLAVLCIKNVKILNKIVYTFVSNNNFDMNTAPSTGKMVENTVFPILFAISFSHLLNDTIQSLIPAIYPVIKKSYHLSFSQIGLITLMFQMAASLFQPFVGMYTDKKPQPYSLAIGMGFTLLGLVILSVSNGFYMMLVAVALIGTGSSIFHPEASRMAHAASGGRRGLAQSIFQLGGNAGSSLGPLLAAWIIVPYGQFSVIWFSLIALLAILILSRVGNWYKGHMLKKAKEGVKVETVVNTFSRNKVIFAVAILLVLIFSKYFYMASLTSYFTFYVIDKFHVSVQSSQIYLFVFLFSVAAGTLVGGPVGDRFGRKYVIWFSILGTAPFALLLPYANLFWTGVLIVPIGMILASAFSAILVYAQELIPGKVGLVAGLFFGFAFGMGGIGSALLGKLADNTSIEYVFHICSFLPLIGLLTGFLPNIEAKK</sequence>
<feature type="transmembrane region" description="Helical" evidence="4">
    <location>
        <begin position="372"/>
        <end position="393"/>
    </location>
</feature>
<feature type="transmembrane region" description="Helical" evidence="4">
    <location>
        <begin position="135"/>
        <end position="153"/>
    </location>
</feature>
<reference evidence="7" key="1">
    <citation type="submission" date="2016-11" db="EMBL/GenBank/DDBJ databases">
        <authorList>
            <person name="Varghese N."/>
            <person name="Submissions S."/>
        </authorList>
    </citation>
    <scope>NUCLEOTIDE SEQUENCE [LARGE SCALE GENOMIC DNA]</scope>
    <source>
        <strain evidence="7">DSM 16990</strain>
    </source>
</reference>
<feature type="transmembrane region" description="Helical" evidence="4">
    <location>
        <begin position="318"/>
        <end position="337"/>
    </location>
</feature>
<feature type="transmembrane region" description="Helical" evidence="4">
    <location>
        <begin position="201"/>
        <end position="220"/>
    </location>
</feature>
<keyword evidence="2 4" id="KW-1133">Transmembrane helix</keyword>
<evidence type="ECO:0000256" key="4">
    <source>
        <dbReference type="SAM" id="Phobius"/>
    </source>
</evidence>
<evidence type="ECO:0000259" key="5">
    <source>
        <dbReference type="PROSITE" id="PS50850"/>
    </source>
</evidence>
<organism evidence="6 7">
    <name type="scientific">Pedobacter caeni</name>
    <dbReference type="NCBI Taxonomy" id="288992"/>
    <lineage>
        <taxon>Bacteria</taxon>
        <taxon>Pseudomonadati</taxon>
        <taxon>Bacteroidota</taxon>
        <taxon>Sphingobacteriia</taxon>
        <taxon>Sphingobacteriales</taxon>
        <taxon>Sphingobacteriaceae</taxon>
        <taxon>Pedobacter</taxon>
    </lineage>
</organism>
<keyword evidence="1 4" id="KW-0812">Transmembrane</keyword>
<dbReference type="GO" id="GO:0005886">
    <property type="term" value="C:plasma membrane"/>
    <property type="evidence" value="ECO:0007669"/>
    <property type="project" value="TreeGrafter"/>
</dbReference>
<protein>
    <submittedName>
        <fullName evidence="6">MFS transporter, FSR family, fosmidomycin resistance protein</fullName>
    </submittedName>
</protein>
<evidence type="ECO:0000256" key="1">
    <source>
        <dbReference type="ARBA" id="ARBA00022692"/>
    </source>
</evidence>
<dbReference type="Pfam" id="PF07690">
    <property type="entry name" value="MFS_1"/>
    <property type="match status" value="1"/>
</dbReference>
<dbReference type="CDD" id="cd17478">
    <property type="entry name" value="MFS_FsR"/>
    <property type="match status" value="1"/>
</dbReference>
<evidence type="ECO:0000256" key="2">
    <source>
        <dbReference type="ARBA" id="ARBA00022989"/>
    </source>
</evidence>
<dbReference type="InterPro" id="IPR020846">
    <property type="entry name" value="MFS_dom"/>
</dbReference>
<evidence type="ECO:0000313" key="7">
    <source>
        <dbReference type="Proteomes" id="UP000184287"/>
    </source>
</evidence>
<proteinExistence type="predicted"/>
<gene>
    <name evidence="6" type="ORF">SAMN04488522_104468</name>
</gene>
<dbReference type="GO" id="GO:0022857">
    <property type="term" value="F:transmembrane transporter activity"/>
    <property type="evidence" value="ECO:0007669"/>
    <property type="project" value="InterPro"/>
</dbReference>
<dbReference type="EMBL" id="FQUQ01000004">
    <property type="protein sequence ID" value="SHG09942.1"/>
    <property type="molecule type" value="Genomic_DNA"/>
</dbReference>
<dbReference type="Proteomes" id="UP000184287">
    <property type="component" value="Unassembled WGS sequence"/>
</dbReference>
<evidence type="ECO:0000313" key="6">
    <source>
        <dbReference type="EMBL" id="SHG09942.1"/>
    </source>
</evidence>
<feature type="transmembrane region" description="Helical" evidence="4">
    <location>
        <begin position="291"/>
        <end position="311"/>
    </location>
</feature>
<dbReference type="InterPro" id="IPR036259">
    <property type="entry name" value="MFS_trans_sf"/>
</dbReference>
<dbReference type="InterPro" id="IPR011701">
    <property type="entry name" value="MFS"/>
</dbReference>
<feature type="domain" description="Major facilitator superfamily (MFS) profile" evidence="5">
    <location>
        <begin position="48"/>
        <end position="429"/>
    </location>
</feature>
<feature type="transmembrane region" description="Helical" evidence="4">
    <location>
        <begin position="174"/>
        <end position="195"/>
    </location>
</feature>
<feature type="transmembrane region" description="Helical" evidence="4">
    <location>
        <begin position="84"/>
        <end position="105"/>
    </location>
</feature>
<dbReference type="AlphaFoldDB" id="A0A1M5H2L0"/>
<dbReference type="SUPFAM" id="SSF103473">
    <property type="entry name" value="MFS general substrate transporter"/>
    <property type="match status" value="1"/>
</dbReference>
<dbReference type="Gene3D" id="1.20.1250.20">
    <property type="entry name" value="MFS general substrate transporter like domains"/>
    <property type="match status" value="2"/>
</dbReference>
<feature type="transmembrane region" description="Helical" evidence="4">
    <location>
        <begin position="343"/>
        <end position="363"/>
    </location>
</feature>
<accession>A0A1M5H2L0</accession>
<feature type="transmembrane region" description="Helical" evidence="4">
    <location>
        <begin position="405"/>
        <end position="426"/>
    </location>
</feature>